<keyword evidence="1" id="KW-1133">Transmembrane helix</keyword>
<evidence type="ECO:0000313" key="4">
    <source>
        <dbReference type="Proteomes" id="UP001378592"/>
    </source>
</evidence>
<name>A0AAN9WDY1_9ORTH</name>
<dbReference type="Proteomes" id="UP001378592">
    <property type="component" value="Unassembled WGS sequence"/>
</dbReference>
<organism evidence="3 4">
    <name type="scientific">Gryllus longicercus</name>
    <dbReference type="NCBI Taxonomy" id="2509291"/>
    <lineage>
        <taxon>Eukaryota</taxon>
        <taxon>Metazoa</taxon>
        <taxon>Ecdysozoa</taxon>
        <taxon>Arthropoda</taxon>
        <taxon>Hexapoda</taxon>
        <taxon>Insecta</taxon>
        <taxon>Pterygota</taxon>
        <taxon>Neoptera</taxon>
        <taxon>Polyneoptera</taxon>
        <taxon>Orthoptera</taxon>
        <taxon>Ensifera</taxon>
        <taxon>Gryllidea</taxon>
        <taxon>Grylloidea</taxon>
        <taxon>Gryllidae</taxon>
        <taxon>Gryllinae</taxon>
        <taxon>Gryllus</taxon>
    </lineage>
</organism>
<evidence type="ECO:0000313" key="3">
    <source>
        <dbReference type="EMBL" id="KAK7870678.1"/>
    </source>
</evidence>
<dbReference type="EMBL" id="JAZDUA010000053">
    <property type="protein sequence ID" value="KAK7870678.1"/>
    <property type="molecule type" value="Genomic_DNA"/>
</dbReference>
<dbReference type="AlphaFoldDB" id="A0AAN9WDY1"/>
<feature type="transmembrane region" description="Helical" evidence="1">
    <location>
        <begin position="45"/>
        <end position="63"/>
    </location>
</feature>
<accession>A0AAN9WDY1</accession>
<dbReference type="Pfam" id="PF15055">
    <property type="entry name" value="DMAC1_Dmo2"/>
    <property type="match status" value="1"/>
</dbReference>
<reference evidence="3 4" key="1">
    <citation type="submission" date="2024-03" db="EMBL/GenBank/DDBJ databases">
        <title>The genome assembly and annotation of the cricket Gryllus longicercus Weissman &amp; Gray.</title>
        <authorList>
            <person name="Szrajer S."/>
            <person name="Gray D."/>
            <person name="Ylla G."/>
        </authorList>
    </citation>
    <scope>NUCLEOTIDE SEQUENCE [LARGE SCALE GENOMIC DNA]</scope>
    <source>
        <strain evidence="3">DAG 2021-001</strain>
        <tissue evidence="3">Whole body minus gut</tissue>
    </source>
</reference>
<sequence length="78" mass="8392">MDQTRQVTARSKDCLECRLVGGIGMMGIGLYVGYNGYLKTGFSRSGMICIACGAIGLGLARILDFPEVEKINDTVKKS</sequence>
<gene>
    <name evidence="3" type="ORF">R5R35_009845</name>
</gene>
<feature type="domain" description="Distal membrane-arm assembly complex protein 1-like" evidence="2">
    <location>
        <begin position="13"/>
        <end position="58"/>
    </location>
</feature>
<proteinExistence type="predicted"/>
<keyword evidence="1" id="KW-0472">Membrane</keyword>
<keyword evidence="4" id="KW-1185">Reference proteome</keyword>
<dbReference type="InterPro" id="IPR028036">
    <property type="entry name" value="DMAC1-like_dom"/>
</dbReference>
<feature type="transmembrane region" description="Helical" evidence="1">
    <location>
        <begin position="15"/>
        <end position="33"/>
    </location>
</feature>
<comment type="caution">
    <text evidence="3">The sequence shown here is derived from an EMBL/GenBank/DDBJ whole genome shotgun (WGS) entry which is preliminary data.</text>
</comment>
<protein>
    <recommendedName>
        <fullName evidence="2">Distal membrane-arm assembly complex protein 1-like domain-containing protein</fullName>
    </recommendedName>
</protein>
<evidence type="ECO:0000256" key="1">
    <source>
        <dbReference type="SAM" id="Phobius"/>
    </source>
</evidence>
<keyword evidence="1" id="KW-0812">Transmembrane</keyword>
<evidence type="ECO:0000259" key="2">
    <source>
        <dbReference type="Pfam" id="PF15055"/>
    </source>
</evidence>